<feature type="binding site" evidence="13">
    <location>
        <position position="225"/>
    </location>
    <ligand>
        <name>Ca(2+)</name>
        <dbReference type="ChEBI" id="CHEBI:29108"/>
    </ligand>
</feature>
<dbReference type="InterPro" id="IPR015377">
    <property type="entry name" value="Fumarylacetoacetase_N"/>
</dbReference>
<feature type="active site" description="Proton acceptor" evidence="11">
    <location>
        <position position="158"/>
    </location>
</feature>
<dbReference type="InterPro" id="IPR011234">
    <property type="entry name" value="Fumarylacetoacetase-like_C"/>
</dbReference>
<reference evidence="17 18" key="1">
    <citation type="submission" date="2018-04" db="EMBL/GenBank/DDBJ databases">
        <title>Genomic Encyclopedia of Archaeal and Bacterial Type Strains, Phase II (KMG-II): from individual species to whole genera.</title>
        <authorList>
            <person name="Goeker M."/>
        </authorList>
    </citation>
    <scope>NUCLEOTIDE SEQUENCE [LARGE SCALE GENOMIC DNA]</scope>
    <source>
        <strain evidence="17 18">DSM 25521</strain>
    </source>
</reference>
<feature type="binding site" evidence="13">
    <location>
        <position position="151"/>
    </location>
    <ligand>
        <name>Ca(2+)</name>
        <dbReference type="ChEBI" id="CHEBI:29108"/>
    </ligand>
</feature>
<feature type="region of interest" description="Disordered" evidence="14">
    <location>
        <begin position="1"/>
        <end position="20"/>
    </location>
</feature>
<dbReference type="GO" id="GO:0046872">
    <property type="term" value="F:metal ion binding"/>
    <property type="evidence" value="ECO:0007669"/>
    <property type="project" value="UniProtKB-KW"/>
</dbReference>
<evidence type="ECO:0000256" key="14">
    <source>
        <dbReference type="SAM" id="MobiDB-lite"/>
    </source>
</evidence>
<dbReference type="EMBL" id="PZZL01000004">
    <property type="protein sequence ID" value="PTM57261.1"/>
    <property type="molecule type" value="Genomic_DNA"/>
</dbReference>
<evidence type="ECO:0000256" key="2">
    <source>
        <dbReference type="ARBA" id="ARBA00001946"/>
    </source>
</evidence>
<sequence length="455" mass="48651">MRHCRAFPKHPESVVTDSPIDETHAPERRSWVASAHDPRTDFPLQNLPLGVFRPKGAAEFRIGVAIGDRILDLAAIATQLADEVDSAVTVLTAPSLGPLMALQPSAWRALRRALVQRLEAGSPHQSALEPFLFSMADAEMRLPVRPGGFIDFFASIQHATNAGRLFRPNAPLLPNYKHVPIAYNGRASTIRADGADIRRPNGQRRREGEETPSFGPSLRLDYEMELGIFLGGGTAVGETVTIDAAWQHIFGFCLLNDWSARDIQAWEYQPLGPFLGKSFATSVSPWIVTAEALKPFRVPAAARAADDPAPLPYLLDPADQAMGGLDITLSAWLRTAAMAAAGHPAERLGTASAAGLYWTPAQMVAHQTSNGCSLEAGDLYGTGTISGDGPDSLGSLLEITRGGSEPKTLANGDSRRFLEDGDELSLTGRCEKPGFASLGFGTCRGTVLPALPVGT</sequence>
<keyword evidence="10" id="KW-0585">Phenylalanine catabolism</keyword>
<dbReference type="InterPro" id="IPR036462">
    <property type="entry name" value="Fumarylacetoacetase_N_sf"/>
</dbReference>
<dbReference type="Pfam" id="PF09298">
    <property type="entry name" value="FAA_hydrolase_N"/>
    <property type="match status" value="1"/>
</dbReference>
<feature type="binding site" evidence="12">
    <location>
        <position position="268"/>
    </location>
    <ligand>
        <name>substrate</name>
    </ligand>
</feature>
<evidence type="ECO:0000256" key="3">
    <source>
        <dbReference type="ARBA" id="ARBA00004782"/>
    </source>
</evidence>
<gene>
    <name evidence="17" type="ORF">C8P69_104311</name>
</gene>
<dbReference type="EC" id="3.7.1.2" evidence="4"/>
<evidence type="ECO:0000313" key="18">
    <source>
        <dbReference type="Proteomes" id="UP000241808"/>
    </source>
</evidence>
<keyword evidence="5 13" id="KW-0479">Metal-binding</keyword>
<feature type="binding site" evidence="12">
    <location>
        <position position="153"/>
    </location>
    <ligand>
        <name>substrate</name>
    </ligand>
</feature>
<dbReference type="InterPro" id="IPR005959">
    <property type="entry name" value="Fumarylacetoacetase"/>
</dbReference>
<feature type="binding site" evidence="13">
    <location>
        <position position="277"/>
    </location>
    <ligand>
        <name>Mg(2+)</name>
        <dbReference type="ChEBI" id="CHEBI:18420"/>
    </ligand>
</feature>
<evidence type="ECO:0000259" key="15">
    <source>
        <dbReference type="Pfam" id="PF01557"/>
    </source>
</evidence>
<evidence type="ECO:0000256" key="9">
    <source>
        <dbReference type="ARBA" id="ARBA00022878"/>
    </source>
</evidence>
<dbReference type="SUPFAM" id="SSF63433">
    <property type="entry name" value="Fumarylacetoacetate hydrolase, FAH, N-terminal domain"/>
    <property type="match status" value="1"/>
</dbReference>
<dbReference type="Gene3D" id="3.90.850.10">
    <property type="entry name" value="Fumarylacetoacetase-like, C-terminal domain"/>
    <property type="match status" value="1"/>
</dbReference>
<feature type="binding site" evidence="12">
    <location>
        <position position="264"/>
    </location>
    <ligand>
        <name>substrate</name>
    </ligand>
</feature>
<keyword evidence="18" id="KW-1185">Reference proteome</keyword>
<organism evidence="17 18">
    <name type="scientific">Phreatobacter oligotrophus</name>
    <dbReference type="NCBI Taxonomy" id="1122261"/>
    <lineage>
        <taxon>Bacteria</taxon>
        <taxon>Pseudomonadati</taxon>
        <taxon>Pseudomonadota</taxon>
        <taxon>Alphaproteobacteria</taxon>
        <taxon>Hyphomicrobiales</taxon>
        <taxon>Phreatobacteraceae</taxon>
        <taxon>Phreatobacter</taxon>
    </lineage>
</organism>
<dbReference type="NCBIfam" id="TIGR01266">
    <property type="entry name" value="fum_ac_acetase"/>
    <property type="match status" value="1"/>
</dbReference>
<feature type="binding site" evidence="13">
    <location>
        <position position="223"/>
    </location>
    <ligand>
        <name>Ca(2+)</name>
        <dbReference type="ChEBI" id="CHEBI:29108"/>
    </ligand>
</feature>
<evidence type="ECO:0000256" key="11">
    <source>
        <dbReference type="PIRSR" id="PIRSR605959-1"/>
    </source>
</evidence>
<dbReference type="GO" id="GO:0004334">
    <property type="term" value="F:fumarylacetoacetase activity"/>
    <property type="evidence" value="ECO:0007669"/>
    <property type="project" value="UniProtKB-EC"/>
</dbReference>
<comment type="pathway">
    <text evidence="3">Amino-acid degradation; L-phenylalanine degradation; acetoacetate and fumarate from L-phenylalanine: step 6/6.</text>
</comment>
<comment type="cofactor">
    <cofactor evidence="2 13">
        <name>Mg(2+)</name>
        <dbReference type="ChEBI" id="CHEBI:18420"/>
    </cofactor>
</comment>
<keyword evidence="9" id="KW-0828">Tyrosine catabolism</keyword>
<dbReference type="PANTHER" id="PTHR43069:SF2">
    <property type="entry name" value="FUMARYLACETOACETASE"/>
    <property type="match status" value="1"/>
</dbReference>
<evidence type="ECO:0000256" key="10">
    <source>
        <dbReference type="ARBA" id="ARBA00023232"/>
    </source>
</evidence>
<dbReference type="Proteomes" id="UP000241808">
    <property type="component" value="Unassembled WGS sequence"/>
</dbReference>
<dbReference type="Gene3D" id="2.30.30.230">
    <property type="entry name" value="Fumarylacetoacetase, N-terminal domain"/>
    <property type="match status" value="1"/>
</dbReference>
<evidence type="ECO:0000259" key="16">
    <source>
        <dbReference type="Pfam" id="PF09298"/>
    </source>
</evidence>
<evidence type="ECO:0000256" key="13">
    <source>
        <dbReference type="PIRSR" id="PIRSR605959-3"/>
    </source>
</evidence>
<keyword evidence="8 13" id="KW-0460">Magnesium</keyword>
<name>A0A2T4Z5U7_9HYPH</name>
<evidence type="ECO:0000256" key="6">
    <source>
        <dbReference type="ARBA" id="ARBA00022801"/>
    </source>
</evidence>
<keyword evidence="7 13" id="KW-0106">Calcium</keyword>
<evidence type="ECO:0000256" key="4">
    <source>
        <dbReference type="ARBA" id="ARBA00012094"/>
    </source>
</evidence>
<proteinExistence type="predicted"/>
<evidence type="ECO:0000256" key="5">
    <source>
        <dbReference type="ARBA" id="ARBA00022723"/>
    </source>
</evidence>
<dbReference type="AlphaFoldDB" id="A0A2T4Z5U7"/>
<evidence type="ECO:0000256" key="1">
    <source>
        <dbReference type="ARBA" id="ARBA00001913"/>
    </source>
</evidence>
<feature type="domain" description="Fumarylacetoacetase-like C-terminal" evidence="15">
    <location>
        <begin position="154"/>
        <end position="447"/>
    </location>
</feature>
<evidence type="ECO:0000313" key="17">
    <source>
        <dbReference type="EMBL" id="PTM57261.1"/>
    </source>
</evidence>
<evidence type="ECO:0000256" key="12">
    <source>
        <dbReference type="PIRSR" id="PIRSR605959-2"/>
    </source>
</evidence>
<feature type="domain" description="Fumarylacetoacetase N-terminal" evidence="16">
    <location>
        <begin position="45"/>
        <end position="143"/>
    </location>
</feature>
<dbReference type="UniPathway" id="UPA00139">
    <property type="reaction ID" value="UER00341"/>
</dbReference>
<dbReference type="InterPro" id="IPR036663">
    <property type="entry name" value="Fumarylacetoacetase_C_sf"/>
</dbReference>
<protein>
    <recommendedName>
        <fullName evidence="4">fumarylacetoacetase</fullName>
        <ecNumber evidence="4">3.7.1.2</ecNumber>
    </recommendedName>
</protein>
<feature type="binding site" evidence="13">
    <location>
        <position position="281"/>
    </location>
    <ligand>
        <name>Mg(2+)</name>
        <dbReference type="ChEBI" id="CHEBI:18420"/>
    </ligand>
</feature>
<comment type="cofactor">
    <cofactor evidence="1 13">
        <name>Ca(2+)</name>
        <dbReference type="ChEBI" id="CHEBI:29108"/>
    </cofactor>
</comment>
<keyword evidence="6 17" id="KW-0378">Hydrolase</keyword>
<feature type="binding site" evidence="12">
    <location>
        <position position="384"/>
    </location>
    <ligand>
        <name>substrate</name>
    </ligand>
</feature>
<dbReference type="GO" id="GO:0006572">
    <property type="term" value="P:L-tyrosine catabolic process"/>
    <property type="evidence" value="ECO:0007669"/>
    <property type="project" value="UniProtKB-KW"/>
</dbReference>
<dbReference type="Pfam" id="PF01557">
    <property type="entry name" value="FAA_hydrolase"/>
    <property type="match status" value="1"/>
</dbReference>
<accession>A0A2T4Z5U7</accession>
<comment type="caution">
    <text evidence="17">The sequence shown here is derived from an EMBL/GenBank/DDBJ whole genome shotgun (WGS) entry which is preliminary data.</text>
</comment>
<feature type="binding site" evidence="13">
    <location>
        <position position="257"/>
    </location>
    <ligand>
        <name>Mg(2+)</name>
        <dbReference type="ChEBI" id="CHEBI:18420"/>
    </ligand>
</feature>
<evidence type="ECO:0000256" key="8">
    <source>
        <dbReference type="ARBA" id="ARBA00022842"/>
    </source>
</evidence>
<dbReference type="SUPFAM" id="SSF56529">
    <property type="entry name" value="FAH"/>
    <property type="match status" value="1"/>
</dbReference>
<dbReference type="GO" id="GO:1902000">
    <property type="term" value="P:homogentisate catabolic process"/>
    <property type="evidence" value="ECO:0007669"/>
    <property type="project" value="TreeGrafter"/>
</dbReference>
<feature type="binding site" evidence="12">
    <location>
        <position position="167"/>
    </location>
    <ligand>
        <name>substrate</name>
    </ligand>
</feature>
<dbReference type="PANTHER" id="PTHR43069">
    <property type="entry name" value="FUMARYLACETOACETASE"/>
    <property type="match status" value="1"/>
</dbReference>
<dbReference type="GO" id="GO:0006559">
    <property type="term" value="P:L-phenylalanine catabolic process"/>
    <property type="evidence" value="ECO:0007669"/>
    <property type="project" value="UniProtKB-UniPathway"/>
</dbReference>
<evidence type="ECO:0000256" key="7">
    <source>
        <dbReference type="ARBA" id="ARBA00022837"/>
    </source>
</evidence>